<dbReference type="EC" id="4.3.2.1" evidence="2 6"/>
<name>A0AA46AJC3_9CLOT</name>
<dbReference type="RefSeq" id="WP_283409620.1">
    <property type="nucleotide sequence ID" value="NZ_FXUF01000008.1"/>
</dbReference>
<evidence type="ECO:0000256" key="2">
    <source>
        <dbReference type="ARBA" id="ARBA00012338"/>
    </source>
</evidence>
<dbReference type="PANTHER" id="PTHR43814">
    <property type="entry name" value="ARGININOSUCCINATE LYASE"/>
    <property type="match status" value="1"/>
</dbReference>
<evidence type="ECO:0000256" key="6">
    <source>
        <dbReference type="HAMAP-Rule" id="MF_00006"/>
    </source>
</evidence>
<dbReference type="EMBL" id="FXUF01000008">
    <property type="protein sequence ID" value="SMP60437.1"/>
    <property type="molecule type" value="Genomic_DNA"/>
</dbReference>
<proteinExistence type="inferred from homology"/>
<dbReference type="GO" id="GO:0042450">
    <property type="term" value="P:L-arginine biosynthetic process via ornithine"/>
    <property type="evidence" value="ECO:0007669"/>
    <property type="project" value="UniProtKB-UniRule"/>
</dbReference>
<dbReference type="PANTHER" id="PTHR43814:SF1">
    <property type="entry name" value="ARGININOSUCCINATE LYASE"/>
    <property type="match status" value="1"/>
</dbReference>
<dbReference type="PROSITE" id="PS00163">
    <property type="entry name" value="FUMARATE_LYASES"/>
    <property type="match status" value="1"/>
</dbReference>
<dbReference type="PRINTS" id="PR00145">
    <property type="entry name" value="ARGSUCLYASE"/>
</dbReference>
<dbReference type="PRINTS" id="PR00149">
    <property type="entry name" value="FUMRATELYASE"/>
</dbReference>
<comment type="pathway">
    <text evidence="1 6">Amino-acid biosynthesis; L-arginine biosynthesis; L-arginine from L-ornithine and carbamoyl phosphate: step 3/3.</text>
</comment>
<evidence type="ECO:0000313" key="10">
    <source>
        <dbReference type="Proteomes" id="UP001158066"/>
    </source>
</evidence>
<accession>A0AA46AJC3</accession>
<reference evidence="9" key="1">
    <citation type="submission" date="2017-05" db="EMBL/GenBank/DDBJ databases">
        <authorList>
            <person name="Varghese N."/>
            <person name="Submissions S."/>
        </authorList>
    </citation>
    <scope>NUCLEOTIDE SEQUENCE</scope>
    <source>
        <strain evidence="9">Su22</strain>
    </source>
</reference>
<dbReference type="HAMAP" id="MF_00006">
    <property type="entry name" value="Arg_succ_lyase"/>
    <property type="match status" value="1"/>
</dbReference>
<evidence type="ECO:0000256" key="3">
    <source>
        <dbReference type="ARBA" id="ARBA00022571"/>
    </source>
</evidence>
<dbReference type="Gene3D" id="1.10.40.30">
    <property type="entry name" value="Fumarase/aspartase (C-terminal domain)"/>
    <property type="match status" value="1"/>
</dbReference>
<dbReference type="FunFam" id="1.20.200.10:FF:000015">
    <property type="entry name" value="argininosuccinate lyase isoform X2"/>
    <property type="match status" value="1"/>
</dbReference>
<keyword evidence="3 6" id="KW-0055">Arginine biosynthesis</keyword>
<sequence>MNNDTTHKALWSGRFAASPTEKMQQFSQSLDVDWQFYREDIAGSRAHGAMLYHVGLLTADEQEAIDKALFEIEQEIEAGTLVPQISLEDVHMNIEARLIEKLGPMGAKIHTGRSRNDQVATDYRLFMKKRIAELLEGQKKLLEALTNRAEKDMDVFIPGFTHLQHAQPISLGHFWMAYFWKFHRDMVRLSAALDTTDLNPLGAGALAGTTLPIDRHVTTRLLGFAGVTENSLDTVSDRDYLLEFLFAASTFMLHVSRLCEDLILWNTSEFDFIELPDAFCTGSSMMPNKKNPDALELMRGKTSGVLAALQDLMVNLKGLPLTYNRDLQEDKRPVFHALKTVGEVLGLLPSLLTEIQIKEASLQPHLEKGFLLATDVAEYLVEKGVPFRETHHIVGQAVQQCLAKDTGFEGLSLAEWQSFHGAIQEDLFLRLTIEAAVDRRNSFGGTARSEVKRQIDAARSSMSRITF</sequence>
<dbReference type="InterPro" id="IPR009049">
    <property type="entry name" value="Argininosuccinate_lyase"/>
</dbReference>
<dbReference type="SUPFAM" id="SSF48557">
    <property type="entry name" value="L-aspartase-like"/>
    <property type="match status" value="1"/>
</dbReference>
<keyword evidence="4 6" id="KW-0028">Amino-acid biosynthesis</keyword>
<dbReference type="InterPro" id="IPR020557">
    <property type="entry name" value="Fumarate_lyase_CS"/>
</dbReference>
<keyword evidence="10" id="KW-1185">Reference proteome</keyword>
<dbReference type="AlphaFoldDB" id="A0AA46AJC3"/>
<comment type="similarity">
    <text evidence="6">Belongs to the lyase 1 family. Argininosuccinate lyase subfamily.</text>
</comment>
<dbReference type="GO" id="GO:0005829">
    <property type="term" value="C:cytosol"/>
    <property type="evidence" value="ECO:0007669"/>
    <property type="project" value="TreeGrafter"/>
</dbReference>
<dbReference type="InterPro" id="IPR008948">
    <property type="entry name" value="L-Aspartase-like"/>
</dbReference>
<keyword evidence="5 6" id="KW-0456">Lyase</keyword>
<comment type="subcellular location">
    <subcellularLocation>
        <location evidence="6">Cytoplasm</location>
    </subcellularLocation>
</comment>
<comment type="catalytic activity">
    <reaction evidence="6">
        <text>2-(N(omega)-L-arginino)succinate = fumarate + L-arginine</text>
        <dbReference type="Rhea" id="RHEA:24020"/>
        <dbReference type="ChEBI" id="CHEBI:29806"/>
        <dbReference type="ChEBI" id="CHEBI:32682"/>
        <dbReference type="ChEBI" id="CHEBI:57472"/>
        <dbReference type="EC" id="4.3.2.1"/>
    </reaction>
</comment>
<dbReference type="Pfam" id="PF14698">
    <property type="entry name" value="ASL_C2"/>
    <property type="match status" value="1"/>
</dbReference>
<organism evidence="9 10">
    <name type="scientific">Anoxynatronum buryatiense</name>
    <dbReference type="NCBI Taxonomy" id="489973"/>
    <lineage>
        <taxon>Bacteria</taxon>
        <taxon>Bacillati</taxon>
        <taxon>Bacillota</taxon>
        <taxon>Clostridia</taxon>
        <taxon>Eubacteriales</taxon>
        <taxon>Clostridiaceae</taxon>
        <taxon>Anoxynatronum</taxon>
    </lineage>
</organism>
<dbReference type="Gene3D" id="1.20.200.10">
    <property type="entry name" value="Fumarase/aspartase (Central domain)"/>
    <property type="match status" value="1"/>
</dbReference>
<dbReference type="Pfam" id="PF00206">
    <property type="entry name" value="Lyase_1"/>
    <property type="match status" value="1"/>
</dbReference>
<dbReference type="NCBIfam" id="TIGR00838">
    <property type="entry name" value="argH"/>
    <property type="match status" value="1"/>
</dbReference>
<evidence type="ECO:0000313" key="9">
    <source>
        <dbReference type="EMBL" id="SMP60437.1"/>
    </source>
</evidence>
<feature type="domain" description="Fumarate lyase N-terminal" evidence="7">
    <location>
        <begin position="14"/>
        <end position="305"/>
    </location>
</feature>
<keyword evidence="6" id="KW-0963">Cytoplasm</keyword>
<evidence type="ECO:0000259" key="8">
    <source>
        <dbReference type="Pfam" id="PF14698"/>
    </source>
</evidence>
<dbReference type="Proteomes" id="UP001158066">
    <property type="component" value="Unassembled WGS sequence"/>
</dbReference>
<dbReference type="FunFam" id="1.10.40.30:FF:000001">
    <property type="entry name" value="Argininosuccinate lyase"/>
    <property type="match status" value="1"/>
</dbReference>
<evidence type="ECO:0000256" key="1">
    <source>
        <dbReference type="ARBA" id="ARBA00004941"/>
    </source>
</evidence>
<dbReference type="InterPro" id="IPR024083">
    <property type="entry name" value="Fumarase/histidase_N"/>
</dbReference>
<comment type="caution">
    <text evidence="9">The sequence shown here is derived from an EMBL/GenBank/DDBJ whole genome shotgun (WGS) entry which is preliminary data.</text>
</comment>
<evidence type="ECO:0000256" key="5">
    <source>
        <dbReference type="ARBA" id="ARBA00023239"/>
    </source>
</evidence>
<gene>
    <name evidence="6" type="primary">argH</name>
    <name evidence="9" type="ORF">SAMN06296020_108135</name>
</gene>
<evidence type="ECO:0000256" key="4">
    <source>
        <dbReference type="ARBA" id="ARBA00022605"/>
    </source>
</evidence>
<dbReference type="InterPro" id="IPR029419">
    <property type="entry name" value="Arg_succ_lyase_C"/>
</dbReference>
<dbReference type="InterPro" id="IPR022761">
    <property type="entry name" value="Fumarate_lyase_N"/>
</dbReference>
<evidence type="ECO:0000259" key="7">
    <source>
        <dbReference type="Pfam" id="PF00206"/>
    </source>
</evidence>
<feature type="domain" description="Argininosuccinate lyase C-terminal" evidence="8">
    <location>
        <begin position="370"/>
        <end position="438"/>
    </location>
</feature>
<dbReference type="Gene3D" id="1.10.275.10">
    <property type="entry name" value="Fumarase/aspartase (N-terminal domain)"/>
    <property type="match status" value="1"/>
</dbReference>
<protein>
    <recommendedName>
        <fullName evidence="2 6">Argininosuccinate lyase</fullName>
        <shortName evidence="6">ASAL</shortName>
        <ecNumber evidence="2 6">4.3.2.1</ecNumber>
    </recommendedName>
    <alternativeName>
        <fullName evidence="6">Arginosuccinase</fullName>
    </alternativeName>
</protein>
<dbReference type="CDD" id="cd01359">
    <property type="entry name" value="Argininosuccinate_lyase"/>
    <property type="match status" value="1"/>
</dbReference>
<dbReference type="InterPro" id="IPR000362">
    <property type="entry name" value="Fumarate_lyase_fam"/>
</dbReference>
<dbReference type="GO" id="GO:0004056">
    <property type="term" value="F:argininosuccinate lyase activity"/>
    <property type="evidence" value="ECO:0007669"/>
    <property type="project" value="UniProtKB-UniRule"/>
</dbReference>